<dbReference type="AlphaFoldDB" id="X1LSA4"/>
<dbReference type="EMBL" id="BARV01021319">
    <property type="protein sequence ID" value="GAI22262.1"/>
    <property type="molecule type" value="Genomic_DNA"/>
</dbReference>
<evidence type="ECO:0000313" key="1">
    <source>
        <dbReference type="EMBL" id="GAI22262.1"/>
    </source>
</evidence>
<sequence>MAKGQKHIIIDEYTYDLLQRAVNEGRGSNIDDAIRRSISKYLGIPYKSKRHIKIEQDLARVQELARLARKEE</sequence>
<comment type="caution">
    <text evidence="1">The sequence shown here is derived from an EMBL/GenBank/DDBJ whole genome shotgun (WGS) entry which is preliminary data.</text>
</comment>
<proteinExistence type="predicted"/>
<name>X1LSA4_9ZZZZ</name>
<accession>X1LSA4</accession>
<reference evidence="1" key="1">
    <citation type="journal article" date="2014" name="Front. Microbiol.">
        <title>High frequency of phylogenetically diverse reductive dehalogenase-homologous genes in deep subseafloor sedimentary metagenomes.</title>
        <authorList>
            <person name="Kawai M."/>
            <person name="Futagami T."/>
            <person name="Toyoda A."/>
            <person name="Takaki Y."/>
            <person name="Nishi S."/>
            <person name="Hori S."/>
            <person name="Arai W."/>
            <person name="Tsubouchi T."/>
            <person name="Morono Y."/>
            <person name="Uchiyama I."/>
            <person name="Ito T."/>
            <person name="Fujiyama A."/>
            <person name="Inagaki F."/>
            <person name="Takami H."/>
        </authorList>
    </citation>
    <scope>NUCLEOTIDE SEQUENCE</scope>
    <source>
        <strain evidence="1">Expedition CK06-06</strain>
    </source>
</reference>
<organism evidence="1">
    <name type="scientific">marine sediment metagenome</name>
    <dbReference type="NCBI Taxonomy" id="412755"/>
    <lineage>
        <taxon>unclassified sequences</taxon>
        <taxon>metagenomes</taxon>
        <taxon>ecological metagenomes</taxon>
    </lineage>
</organism>
<gene>
    <name evidence="1" type="ORF">S06H3_35346</name>
</gene>
<protein>
    <submittedName>
        <fullName evidence="1">Uncharacterized protein</fullName>
    </submittedName>
</protein>